<feature type="region of interest" description="Binds crRNA alone and in crRNA-target DNA heteroduplex" evidence="1">
    <location>
        <begin position="47"/>
        <end position="51"/>
    </location>
</feature>
<proteinExistence type="predicted"/>
<dbReference type="InterPro" id="IPR040787">
    <property type="entry name" value="Cas12a_REC1"/>
</dbReference>
<dbReference type="HOGENOM" id="CLU_841334_0_0_6"/>
<protein>
    <recommendedName>
        <fullName evidence="3">Cas12a REC1 domain-containing protein</fullName>
    </recommendedName>
</protein>
<feature type="region of interest" description="Binds DNA in crRNA-target DNA heteroduplex" evidence="1">
    <location>
        <begin position="301"/>
        <end position="305"/>
    </location>
</feature>
<dbReference type="eggNOG" id="COG0675">
    <property type="taxonomic scope" value="Bacteria"/>
</dbReference>
<organism evidence="4">
    <name type="scientific">Francisella philomiragia subsp. philomiragia (strain ATCC 25017 / CCUG 19701 / FSC 153 / O#319-036)</name>
    <dbReference type="NCBI Taxonomy" id="484022"/>
    <lineage>
        <taxon>Bacteria</taxon>
        <taxon>Pseudomonadati</taxon>
        <taxon>Pseudomonadota</taxon>
        <taxon>Gammaproteobacteria</taxon>
        <taxon>Thiotrichales</taxon>
        <taxon>Francisellaceae</taxon>
        <taxon>Francisella</taxon>
    </lineage>
</organism>
<dbReference type="NCBIfam" id="TIGR04330">
    <property type="entry name" value="cas_Cpf1"/>
    <property type="match status" value="1"/>
</dbReference>
<evidence type="ECO:0000256" key="1">
    <source>
        <dbReference type="PIRSR" id="PIRSR627620-2"/>
    </source>
</evidence>
<feature type="site" description="Binds DNA in crRNA-target DNA heteroduplex" evidence="2">
    <location>
        <position position="320"/>
    </location>
</feature>
<feature type="region of interest" description="Binds crRNA alone and in crRNA-target DNA heteroduplex" evidence="1">
    <location>
        <begin position="182"/>
        <end position="186"/>
    </location>
</feature>
<dbReference type="EMBL" id="CP000937">
    <property type="protein sequence ID" value="ABZ87875.1"/>
    <property type="molecule type" value="Genomic_DNA"/>
</dbReference>
<evidence type="ECO:0000259" key="3">
    <source>
        <dbReference type="Pfam" id="PF18501"/>
    </source>
</evidence>
<accession>B0TZW3</accession>
<feature type="site" description="Binds crRNA alone and in crRNA-target DNA heteroduplex" evidence="2">
    <location>
        <position position="16"/>
    </location>
</feature>
<reference evidence="4" key="1">
    <citation type="submission" date="2009-01" db="EMBL/GenBank/DDBJ databases">
        <title>Complete sequence of chromosome of Francisella philomiragia subsp. philomiragia ATCC 25017.</title>
        <authorList>
            <consortium name="US DOE Joint Genome Institute"/>
            <person name="Copeland A."/>
            <person name="Lucas S."/>
            <person name="Lapidus A."/>
            <person name="Barry K."/>
            <person name="Detter J.C."/>
            <person name="Glavina del Rio T."/>
            <person name="Hammon N."/>
            <person name="Israni S."/>
            <person name="Dalin E."/>
            <person name="Tice H."/>
            <person name="Pitluck S."/>
            <person name="Chain P."/>
            <person name="Malfatti S."/>
            <person name="Shin M."/>
            <person name="Vergez L."/>
            <person name="Schmutz J."/>
            <person name="Larimer F."/>
            <person name="Land M."/>
            <person name="Hauser L."/>
            <person name="Richardson P."/>
        </authorList>
    </citation>
    <scope>NUCLEOTIDE SEQUENCE</scope>
    <source>
        <strain evidence="4">ATCC 25017</strain>
    </source>
</reference>
<gene>
    <name evidence="4" type="ordered locus">Fphi_1650</name>
</gene>
<dbReference type="Pfam" id="PF18501">
    <property type="entry name" value="REC1"/>
    <property type="match status" value="1"/>
</dbReference>
<dbReference type="AlphaFoldDB" id="B0TZW3"/>
<sequence length="330" mass="38726">MNLYSNLTNKYSLSKTLRFELIPQGETLENIKARGLILDDEKRAKDYKKAKQIIDKYHQFFIEEILSSVCINEDLLQNYSDIYFKLKKSDDDNLQKDFKSAKDTIKKQISRYINDSEKFKNLFNQNLIDAKKGQESDLILWLKQSKDNGIELFKANSDITDIDEALEIIKSFKGWTTYFKGFHENRKNVYSSDDIPTSIIYRIVDDNLPKFIENKAKYENLKDKAPKAINYEQIKKDLAEELTFDIDYKTSEVNQRVFSLDEVFEIANFNNYLNQTGITKFNTIVGGKFVNGENTKRKGINEYINLYSQQTNDKTLKKYKMSVLFKANFK</sequence>
<evidence type="ECO:0000256" key="2">
    <source>
        <dbReference type="PIRSR" id="PIRSR627620-3"/>
    </source>
</evidence>
<dbReference type="KEGG" id="fph:Fphi_1650"/>
<name>B0TZW3_FRAP2</name>
<evidence type="ECO:0000313" key="4">
    <source>
        <dbReference type="EMBL" id="ABZ87875.1"/>
    </source>
</evidence>
<feature type="domain" description="Cas12a REC1" evidence="3">
    <location>
        <begin position="48"/>
        <end position="326"/>
    </location>
</feature>
<dbReference type="InterPro" id="IPR027620">
    <property type="entry name" value="Cas12a"/>
</dbReference>